<dbReference type="EMBL" id="LNIX01000002">
    <property type="protein sequence ID" value="OXA59098.1"/>
    <property type="molecule type" value="Genomic_DNA"/>
</dbReference>
<feature type="transmembrane region" description="Helical" evidence="10">
    <location>
        <begin position="235"/>
        <end position="256"/>
    </location>
</feature>
<evidence type="ECO:0000256" key="2">
    <source>
        <dbReference type="ARBA" id="ARBA00022448"/>
    </source>
</evidence>
<dbReference type="FunFam" id="1.20.1280.290:FF:000006">
    <property type="entry name" value="mannose-P-dolichol utilization defect 1 protein"/>
    <property type="match status" value="1"/>
</dbReference>
<dbReference type="GO" id="GO:0009312">
    <property type="term" value="P:oligosaccharide biosynthetic process"/>
    <property type="evidence" value="ECO:0007669"/>
    <property type="project" value="TreeGrafter"/>
</dbReference>
<keyword evidence="4" id="KW-0677">Repeat</keyword>
<keyword evidence="3 10" id="KW-0812">Transmembrane</keyword>
<evidence type="ECO:0000256" key="10">
    <source>
        <dbReference type="SAM" id="Phobius"/>
    </source>
</evidence>
<organism evidence="11 12">
    <name type="scientific">Folsomia candida</name>
    <name type="common">Springtail</name>
    <dbReference type="NCBI Taxonomy" id="158441"/>
    <lineage>
        <taxon>Eukaryota</taxon>
        <taxon>Metazoa</taxon>
        <taxon>Ecdysozoa</taxon>
        <taxon>Arthropoda</taxon>
        <taxon>Hexapoda</taxon>
        <taxon>Collembola</taxon>
        <taxon>Entomobryomorpha</taxon>
        <taxon>Isotomoidea</taxon>
        <taxon>Isotomidae</taxon>
        <taxon>Proisotominae</taxon>
        <taxon>Folsomia</taxon>
    </lineage>
</organism>
<evidence type="ECO:0000256" key="5">
    <source>
        <dbReference type="ARBA" id="ARBA00022989"/>
    </source>
</evidence>
<comment type="caution">
    <text evidence="11">The sequence shown here is derived from an EMBL/GenBank/DDBJ whole genome shotgun (WGS) entry which is preliminary data.</text>
</comment>
<dbReference type="GO" id="GO:0016020">
    <property type="term" value="C:membrane"/>
    <property type="evidence" value="ECO:0007669"/>
    <property type="project" value="UniProtKB-SubCell"/>
</dbReference>
<gene>
    <name evidence="11" type="ORF">Fcan01_04185</name>
</gene>
<dbReference type="Pfam" id="PF04193">
    <property type="entry name" value="PQ-loop"/>
    <property type="match status" value="2"/>
</dbReference>
<evidence type="ECO:0000256" key="1">
    <source>
        <dbReference type="ARBA" id="ARBA00004141"/>
    </source>
</evidence>
<evidence type="ECO:0000313" key="11">
    <source>
        <dbReference type="EMBL" id="OXA59098.1"/>
    </source>
</evidence>
<dbReference type="PANTHER" id="PTHR12226">
    <property type="entry name" value="MANNOSE-P-DOLICHOL UTILIZATION DEFECT 1 LEC35 -RELATED"/>
    <property type="match status" value="1"/>
</dbReference>
<sequence length="317" mass="33386">MSGGNAAGGGENVGVGEGGVIPEIYLDYMKQVLTPYLVAEKCFERFFVNFDFFDEDCFKYTLSKGLGLGIILGSLMVKIPQILKIFGGKSAAGITFISVVLELFAITSNLSYSFVSGYPFSAWGEACFLAVQTAIVAMLVLWYNHGSALLPLSFLVAYSASVYGLVSGLTPIDTLRSMQAATIPVIVVSKLIQAVTNYKNQSTGQLSAITIFMLLGGSVARIFTSIQETGDRTIILTYLAATGVNLMIALQMVWYWNSPANKRIKSSASAKKSSGSGKAGGSSGGGGKASPKGKQAANNGPSTSPTKKGGRKAKKDV</sequence>
<comment type="subcellular location">
    <subcellularLocation>
        <location evidence="1">Membrane</location>
        <topology evidence="1">Multi-pass membrane protein</topology>
    </subcellularLocation>
</comment>
<evidence type="ECO:0000256" key="3">
    <source>
        <dbReference type="ARBA" id="ARBA00022692"/>
    </source>
</evidence>
<feature type="transmembrane region" description="Helical" evidence="10">
    <location>
        <begin position="206"/>
        <end position="223"/>
    </location>
</feature>
<evidence type="ECO:0000256" key="9">
    <source>
        <dbReference type="SAM" id="MobiDB-lite"/>
    </source>
</evidence>
<feature type="compositionally biased region" description="Gly residues" evidence="9">
    <location>
        <begin position="277"/>
        <end position="288"/>
    </location>
</feature>
<name>A0A226EPG8_FOLCA</name>
<dbReference type="OrthoDB" id="271506at2759"/>
<feature type="region of interest" description="Disordered" evidence="9">
    <location>
        <begin position="266"/>
        <end position="317"/>
    </location>
</feature>
<feature type="transmembrane region" description="Helical" evidence="10">
    <location>
        <begin position="120"/>
        <end position="142"/>
    </location>
</feature>
<feature type="transmembrane region" description="Helical" evidence="10">
    <location>
        <begin position="91"/>
        <end position="114"/>
    </location>
</feature>
<reference evidence="11 12" key="1">
    <citation type="submission" date="2015-12" db="EMBL/GenBank/DDBJ databases">
        <title>The genome of Folsomia candida.</title>
        <authorList>
            <person name="Faddeeva A."/>
            <person name="Derks M.F."/>
            <person name="Anvar Y."/>
            <person name="Smit S."/>
            <person name="Van Straalen N."/>
            <person name="Roelofs D."/>
        </authorList>
    </citation>
    <scope>NUCLEOTIDE SEQUENCE [LARGE SCALE GENOMIC DNA]</scope>
    <source>
        <strain evidence="11 12">VU population</strain>
        <tissue evidence="11">Whole body</tissue>
    </source>
</reference>
<evidence type="ECO:0000256" key="4">
    <source>
        <dbReference type="ARBA" id="ARBA00022737"/>
    </source>
</evidence>
<accession>A0A226EPG8</accession>
<dbReference type="InterPro" id="IPR016817">
    <property type="entry name" value="MannP-dilichol_defect-1"/>
</dbReference>
<evidence type="ECO:0000313" key="12">
    <source>
        <dbReference type="Proteomes" id="UP000198287"/>
    </source>
</evidence>
<feature type="compositionally biased region" description="Polar residues" evidence="9">
    <location>
        <begin position="296"/>
        <end position="306"/>
    </location>
</feature>
<dbReference type="PANTHER" id="PTHR12226:SF2">
    <property type="entry name" value="MANNOSE-P-DOLICHOL UTILIZATION DEFECT 1 PROTEIN"/>
    <property type="match status" value="1"/>
</dbReference>
<dbReference type="STRING" id="158441.A0A226EPG8"/>
<keyword evidence="12" id="KW-1185">Reference proteome</keyword>
<protein>
    <recommendedName>
        <fullName evidence="8">Mannose-P-dolichol utilization defect 1 protein homolog</fullName>
    </recommendedName>
</protein>
<keyword evidence="6 10" id="KW-0472">Membrane</keyword>
<feature type="transmembrane region" description="Helical" evidence="10">
    <location>
        <begin position="149"/>
        <end position="169"/>
    </location>
</feature>
<dbReference type="AlphaFoldDB" id="A0A226EPG8"/>
<dbReference type="SMART" id="SM00679">
    <property type="entry name" value="CTNS"/>
    <property type="match status" value="2"/>
</dbReference>
<comment type="similarity">
    <text evidence="7">Belongs to the MPDU1 (TC 2.A.43.3) family.</text>
</comment>
<dbReference type="Gene3D" id="1.20.1280.290">
    <property type="match status" value="2"/>
</dbReference>
<keyword evidence="2" id="KW-0813">Transport</keyword>
<evidence type="ECO:0000256" key="6">
    <source>
        <dbReference type="ARBA" id="ARBA00023136"/>
    </source>
</evidence>
<dbReference type="InterPro" id="IPR006603">
    <property type="entry name" value="PQ-loop_rpt"/>
</dbReference>
<evidence type="ECO:0000256" key="8">
    <source>
        <dbReference type="ARBA" id="ARBA00067517"/>
    </source>
</evidence>
<keyword evidence="5 10" id="KW-1133">Transmembrane helix</keyword>
<dbReference type="Proteomes" id="UP000198287">
    <property type="component" value="Unassembled WGS sequence"/>
</dbReference>
<feature type="compositionally biased region" description="Basic residues" evidence="9">
    <location>
        <begin position="308"/>
        <end position="317"/>
    </location>
</feature>
<dbReference type="OMA" id="NAQTNDH"/>
<evidence type="ECO:0000256" key="7">
    <source>
        <dbReference type="ARBA" id="ARBA00038475"/>
    </source>
</evidence>
<proteinExistence type="inferred from homology"/>
<feature type="compositionally biased region" description="Low complexity" evidence="9">
    <location>
        <begin position="266"/>
        <end position="276"/>
    </location>
</feature>